<dbReference type="GO" id="GO:0016798">
    <property type="term" value="F:hydrolase activity, acting on glycosyl bonds"/>
    <property type="evidence" value="ECO:0007669"/>
    <property type="project" value="UniProtKB-KW"/>
</dbReference>
<dbReference type="Gene3D" id="2.60.120.1570">
    <property type="entry name" value="Peptide-N-glycosidase F, N-terminal domain"/>
    <property type="match status" value="1"/>
</dbReference>
<keyword evidence="4" id="KW-0326">Glycosidase</keyword>
<evidence type="ECO:0000256" key="1">
    <source>
        <dbReference type="ARBA" id="ARBA00023157"/>
    </source>
</evidence>
<dbReference type="InterPro" id="IPR014784">
    <property type="entry name" value="Cu2_ascorb_mOase-like_C"/>
</dbReference>
<protein>
    <submittedName>
        <fullName evidence="4">Peptide-N-glycosidase</fullName>
    </submittedName>
</protein>
<dbReference type="SMART" id="SM01290">
    <property type="entry name" value="N-glycanase_N"/>
    <property type="match status" value="1"/>
</dbReference>
<dbReference type="InterPro" id="IPR043022">
    <property type="entry name" value="PngaseF_N_sf"/>
</dbReference>
<gene>
    <name evidence="4" type="ORF">DMB65_19020</name>
</gene>
<dbReference type="EMBL" id="QJHK01000023">
    <property type="protein sequence ID" value="PXY39161.1"/>
    <property type="molecule type" value="Genomic_DNA"/>
</dbReference>
<dbReference type="Pfam" id="PF09112">
    <property type="entry name" value="N-glycanase_N"/>
    <property type="match status" value="1"/>
</dbReference>
<evidence type="ECO:0000313" key="5">
    <source>
        <dbReference type="Proteomes" id="UP000247903"/>
    </source>
</evidence>
<comment type="caution">
    <text evidence="4">The sequence shown here is derived from an EMBL/GenBank/DDBJ whole genome shotgun (WGS) entry which is preliminary data.</text>
</comment>
<name>A0A2V4BK43_9FLAO</name>
<evidence type="ECO:0000259" key="3">
    <source>
        <dbReference type="SMART" id="SM01290"/>
    </source>
</evidence>
<dbReference type="SUPFAM" id="SSF49742">
    <property type="entry name" value="PHM/PNGase F"/>
    <property type="match status" value="1"/>
</dbReference>
<dbReference type="InterPro" id="IPR015196">
    <property type="entry name" value="PngaseF_N"/>
</dbReference>
<dbReference type="InterPro" id="IPR015197">
    <property type="entry name" value="PngaseF_C"/>
</dbReference>
<reference evidence="4 5" key="1">
    <citation type="submission" date="2018-05" db="EMBL/GenBank/DDBJ databases">
        <title>Flavobacterium sp. strain IMCC34759, incomplete genome.</title>
        <authorList>
            <person name="Joung Y."/>
            <person name="Cho J."/>
        </authorList>
    </citation>
    <scope>NUCLEOTIDE SEQUENCE [LARGE SCALE GENOMIC DNA]</scope>
    <source>
        <strain evidence="4 5">IMCC34759</strain>
    </source>
</reference>
<evidence type="ECO:0000313" key="4">
    <source>
        <dbReference type="EMBL" id="PXY39161.1"/>
    </source>
</evidence>
<keyword evidence="1" id="KW-1015">Disulfide bond</keyword>
<feature type="chain" id="PRO_5016047503" evidence="2">
    <location>
        <begin position="19"/>
        <end position="566"/>
    </location>
</feature>
<keyword evidence="5" id="KW-1185">Reference proteome</keyword>
<evidence type="ECO:0000256" key="2">
    <source>
        <dbReference type="SAM" id="SignalP"/>
    </source>
</evidence>
<dbReference type="GO" id="GO:0016715">
    <property type="term" value="F:oxidoreductase activity, acting on paired donors, with incorporation or reduction of molecular oxygen, reduced ascorbate as one donor, and incorporation of one atom of oxygen"/>
    <property type="evidence" value="ECO:0007669"/>
    <property type="project" value="InterPro"/>
</dbReference>
<dbReference type="Gene3D" id="2.60.120.230">
    <property type="match status" value="1"/>
</dbReference>
<organism evidence="4 5">
    <name type="scientific">Flavobacterium cheongpyeongense</name>
    <dbReference type="NCBI Taxonomy" id="2212651"/>
    <lineage>
        <taxon>Bacteria</taxon>
        <taxon>Pseudomonadati</taxon>
        <taxon>Bacteroidota</taxon>
        <taxon>Flavobacteriia</taxon>
        <taxon>Flavobacteriales</taxon>
        <taxon>Flavobacteriaceae</taxon>
        <taxon>Flavobacterium</taxon>
    </lineage>
</organism>
<proteinExistence type="predicted"/>
<sequence length="566" mass="64461">MRNVYSLLLLFFSLQLLAQTKSEVYKIEYDKFQNEKKSDGRISIYVYNQIVFLSKPTDKIQQYIDLKNKCNISTIKNGNTIFKKIIPFDSLPVPKKENDTRVILGYNCQHVSFSYFSNRIDVWYTEKTAVKGTPNSNYLPSKNALVLQMVYNGNQTLTANSITKLKNYEPLLNYDDKAVLVDKSEFEEIIINSRYTKLPVFENENLNFNPDTAIPNEKDLIADKVYHFSKGSVVLKKIKITPELKNSNAIFAKLTCSSNGDAYDRTGSVFIIPAKKEENSTTLLDAYLHGLDKLPIYSDNKKNKYQGIKKEKDYTPAIEILRFFTPFGVHYFNDKRKINNYNWAKEVVYKEDVSSLIPTDEDEIWIGVFIGNYDVGGHIISLELDAYPLMNNENKPNTKKYINPLFSTVNTMEMSGQNYGGLFANDTLKVNFEIKEEVQNLQLLYTTTGHGGWEKGDEFVPRMNKIFVDGQEVFKSIPWRTDCGTYRLSNPASGNFADGLSSSDLSRSNWCPGTLTIPYIISLNKLPKGNHVIEVVIEQGPNEGPSTNHWNVSGVLVGQLTNLNVE</sequence>
<dbReference type="OrthoDB" id="6281169at2"/>
<dbReference type="AlphaFoldDB" id="A0A2V4BK43"/>
<dbReference type="Proteomes" id="UP000247903">
    <property type="component" value="Unassembled WGS sequence"/>
</dbReference>
<keyword evidence="4" id="KW-0378">Hydrolase</keyword>
<dbReference type="Pfam" id="PF09113">
    <property type="entry name" value="N-glycanase_C"/>
    <property type="match status" value="1"/>
</dbReference>
<dbReference type="RefSeq" id="WP_110308216.1">
    <property type="nucleotide sequence ID" value="NZ_QJHK01000023.1"/>
</dbReference>
<dbReference type="InterPro" id="IPR008977">
    <property type="entry name" value="PHM/PNGase_F_dom_sf"/>
</dbReference>
<accession>A0A2V4BK43</accession>
<keyword evidence="2" id="KW-0732">Signal</keyword>
<feature type="signal peptide" evidence="2">
    <location>
        <begin position="1"/>
        <end position="18"/>
    </location>
</feature>
<dbReference type="Pfam" id="PF22252">
    <property type="entry name" value="PNGase_F-II_N"/>
    <property type="match status" value="1"/>
</dbReference>
<feature type="domain" description="Peptide-N-glycosidase F N-terminal" evidence="3">
    <location>
        <begin position="197"/>
        <end position="386"/>
    </location>
</feature>